<gene>
    <name evidence="3" type="ORF">Dpep_1133</name>
</gene>
<dbReference type="HAMAP" id="MF_01845">
    <property type="entry name" value="UPF0597"/>
    <property type="match status" value="1"/>
</dbReference>
<evidence type="ECO:0000259" key="2">
    <source>
        <dbReference type="Pfam" id="PF03313"/>
    </source>
</evidence>
<dbReference type="EMBL" id="ABTR02000001">
    <property type="protein sequence ID" value="EFC91159.1"/>
    <property type="molecule type" value="Genomic_DNA"/>
</dbReference>
<feature type="domain" description="Serine dehydratase-like alpha subunit" evidence="2">
    <location>
        <begin position="83"/>
        <end position="421"/>
    </location>
</feature>
<keyword evidence="4" id="KW-1185">Reference proteome</keyword>
<evidence type="ECO:0000256" key="1">
    <source>
        <dbReference type="HAMAP-Rule" id="MF_01845"/>
    </source>
</evidence>
<dbReference type="Proteomes" id="UP000006427">
    <property type="component" value="Unassembled WGS sequence"/>
</dbReference>
<name>D2Z6R2_9BACT</name>
<comment type="caution">
    <text evidence="3">The sequence shown here is derived from an EMBL/GenBank/DDBJ whole genome shotgun (WGS) entry which is preliminary data.</text>
</comment>
<dbReference type="Pfam" id="PF03313">
    <property type="entry name" value="SDH_alpha"/>
    <property type="match status" value="1"/>
</dbReference>
<dbReference type="PIRSF" id="PIRSF006054">
    <property type="entry name" value="UCP006054"/>
    <property type="match status" value="1"/>
</dbReference>
<dbReference type="GO" id="GO:0080146">
    <property type="term" value="F:L-cysteine desulfhydrase activity"/>
    <property type="evidence" value="ECO:0007669"/>
    <property type="project" value="TreeGrafter"/>
</dbReference>
<dbReference type="AlphaFoldDB" id="D2Z6R2"/>
<dbReference type="GO" id="GO:0019450">
    <property type="term" value="P:L-cysteine catabolic process to pyruvate"/>
    <property type="evidence" value="ECO:0007669"/>
    <property type="project" value="TreeGrafter"/>
</dbReference>
<dbReference type="OrthoDB" id="41906at2"/>
<accession>D2Z6R2</accession>
<protein>
    <recommendedName>
        <fullName evidence="1">UPF0597 protein Dpep_1133</fullName>
    </recommendedName>
</protein>
<evidence type="ECO:0000313" key="3">
    <source>
        <dbReference type="EMBL" id="EFC91159.1"/>
    </source>
</evidence>
<dbReference type="eggNOG" id="COG3681">
    <property type="taxonomic scope" value="Bacteria"/>
</dbReference>
<organism evidence="3 4">
    <name type="scientific">Dethiosulfovibrio peptidovorans DSM 11002</name>
    <dbReference type="NCBI Taxonomy" id="469381"/>
    <lineage>
        <taxon>Bacteria</taxon>
        <taxon>Thermotogati</taxon>
        <taxon>Synergistota</taxon>
        <taxon>Synergistia</taxon>
        <taxon>Synergistales</taxon>
        <taxon>Dethiosulfovibrionaceae</taxon>
        <taxon>Dethiosulfovibrio</taxon>
    </lineage>
</organism>
<dbReference type="PaxDb" id="469381-Dpep_1133"/>
<dbReference type="RefSeq" id="WP_005660376.1">
    <property type="nucleotide sequence ID" value="NZ_ABTR02000001.1"/>
</dbReference>
<evidence type="ECO:0000313" key="4">
    <source>
        <dbReference type="Proteomes" id="UP000006427"/>
    </source>
</evidence>
<dbReference type="InterPro" id="IPR021144">
    <property type="entry name" value="UPF0597"/>
</dbReference>
<sequence length="429" mass="44658">MFTIKEFLRQEVKPALGCTEPGAVALAVARATEALRAPVESVSVTVSDSIFKNGVAVGIPGTGGLRGNVIAAALAVVCGRSDYGLEVLKDLTEEDIRSAKTMVSENRVSLEADMARHGVYVRAVVSGERHESTCVIEDSHTGIVSVEKDGETIFKKEKGNSSASKARSVSSQVAEMDYRELVKLAEKLDDEDVDTVMAGVDMNLKIADYGLAHDVGLNLGSTVRSMAGDFFDRDLAARIRSYAAAAADARMDGASLPVMSSAGSGNHGITAILPVYVAADFHGKSRRETAEAIAFSHLSTSYIKSRMGRLSPVCGCAVAAGAGAASGIVRLLGGSVELSIKAMEIVLGNLVGMVCDGAKETCALKVSTGAAEAYLAAMTVLGGNHLKGAQGVVDPSDIAKTVENAVALNVKGMKDVDSVIIDIISNWTC</sequence>
<reference evidence="3 4" key="1">
    <citation type="journal article" date="2010" name="Stand. Genomic Sci.">
        <title>Permanent draft genome sequence of Dethiosulfovibrio peptidovorans type strain (SEBR 4207).</title>
        <authorList>
            <person name="Labutti K."/>
            <person name="Mayilraj S."/>
            <person name="Clum A."/>
            <person name="Lucas S."/>
            <person name="Glavina Del Rio T."/>
            <person name="Nolan M."/>
            <person name="Tice H."/>
            <person name="Cheng J.F."/>
            <person name="Pitluck S."/>
            <person name="Liolios K."/>
            <person name="Ivanova N."/>
            <person name="Mavromatis K."/>
            <person name="Mikhailova N."/>
            <person name="Pati A."/>
            <person name="Goodwin L."/>
            <person name="Chen A."/>
            <person name="Palaniappan K."/>
            <person name="Land M."/>
            <person name="Hauser L."/>
            <person name="Chang Y.J."/>
            <person name="Jeffries C.D."/>
            <person name="Rohde M."/>
            <person name="Spring S."/>
            <person name="Goker M."/>
            <person name="Woyke T."/>
            <person name="Bristow J."/>
            <person name="Eisen J.A."/>
            <person name="Markowitz V."/>
            <person name="Hugenholtz P."/>
            <person name="Kyrpides N.C."/>
            <person name="Klenk H.P."/>
            <person name="Lapidus A."/>
        </authorList>
    </citation>
    <scope>NUCLEOTIDE SEQUENCE [LARGE SCALE GENOMIC DNA]</scope>
    <source>
        <strain evidence="3 4">DSM 11002</strain>
    </source>
</reference>
<dbReference type="STRING" id="469381.Dpep_1133"/>
<dbReference type="InterPro" id="IPR005130">
    <property type="entry name" value="Ser_deHydtase-like_asu"/>
</dbReference>
<comment type="similarity">
    <text evidence="1">Belongs to the UPF0597 family.</text>
</comment>
<proteinExistence type="inferred from homology"/>
<dbReference type="PANTHER" id="PTHR30501">
    <property type="entry name" value="UPF0597 PROTEIN YHAM"/>
    <property type="match status" value="1"/>
</dbReference>
<dbReference type="PANTHER" id="PTHR30501:SF2">
    <property type="entry name" value="UPF0597 PROTEIN YHAM"/>
    <property type="match status" value="1"/>
</dbReference>